<proteinExistence type="predicted"/>
<keyword evidence="1" id="KW-0677">Repeat</keyword>
<organism evidence="4 5">
    <name type="scientific">Teredinibacter turnerae (strain ATCC 39867 / T7901)</name>
    <dbReference type="NCBI Taxonomy" id="377629"/>
    <lineage>
        <taxon>Bacteria</taxon>
        <taxon>Pseudomonadati</taxon>
        <taxon>Pseudomonadota</taxon>
        <taxon>Gammaproteobacteria</taxon>
        <taxon>Cellvibrionales</taxon>
        <taxon>Cellvibrionaceae</taxon>
        <taxon>Teredinibacter</taxon>
    </lineage>
</organism>
<dbReference type="PANTHER" id="PTHR48108:SF26">
    <property type="entry name" value="CBS DOMAIN-CONTAINING PROTEIN DDB_G0289609"/>
    <property type="match status" value="1"/>
</dbReference>
<gene>
    <name evidence="4" type="ordered locus">TERTU_0520</name>
</gene>
<dbReference type="HOGENOM" id="CLU_040681_9_2_6"/>
<dbReference type="PROSITE" id="PS51371">
    <property type="entry name" value="CBS"/>
    <property type="match status" value="1"/>
</dbReference>
<dbReference type="eggNOG" id="COG2905">
    <property type="taxonomic scope" value="Bacteria"/>
</dbReference>
<dbReference type="InterPro" id="IPR000644">
    <property type="entry name" value="CBS_dom"/>
</dbReference>
<evidence type="ECO:0000256" key="2">
    <source>
        <dbReference type="PROSITE-ProRule" id="PRU00703"/>
    </source>
</evidence>
<dbReference type="RefSeq" id="WP_015819641.1">
    <property type="nucleotide sequence ID" value="NC_012997.1"/>
</dbReference>
<dbReference type="AlphaFoldDB" id="C5BN24"/>
<accession>C5BN24</accession>
<protein>
    <submittedName>
        <fullName evidence="4">CBS domain-containing protein</fullName>
    </submittedName>
</protein>
<dbReference type="SUPFAM" id="SSF54631">
    <property type="entry name" value="CBS-domain pair"/>
    <property type="match status" value="1"/>
</dbReference>
<dbReference type="OrthoDB" id="9790355at2"/>
<name>C5BN24_TERTT</name>
<dbReference type="KEGG" id="ttu:TERTU_0520"/>
<keyword evidence="2" id="KW-0129">CBS domain</keyword>
<sequence length="140" mass="14975">MLNSVDADDYMTANPVIFSPETDIYEAIQVLVERRVTGGTVLNAQGEVVGIVSELDCLKAVIQTGYYGEGGGTVADFMFAGNIQFMDDHANIVDAAQKLLASGRRRMPVRKDGKFLGQVSARSLLMAFVAAVNRTGDPGS</sequence>
<dbReference type="Gene3D" id="3.10.580.10">
    <property type="entry name" value="CBS-domain"/>
    <property type="match status" value="1"/>
</dbReference>
<dbReference type="STRING" id="377629.TERTU_0520"/>
<evidence type="ECO:0000313" key="5">
    <source>
        <dbReference type="Proteomes" id="UP000009080"/>
    </source>
</evidence>
<evidence type="ECO:0000259" key="3">
    <source>
        <dbReference type="PROSITE" id="PS51371"/>
    </source>
</evidence>
<reference evidence="4 5" key="1">
    <citation type="journal article" date="2009" name="PLoS ONE">
        <title>The complete genome of Teredinibacter turnerae T7901: an intracellular endosymbiont of marine wood-boring bivalves (shipworms).</title>
        <authorList>
            <person name="Yang J.C."/>
            <person name="Madupu R."/>
            <person name="Durkin A.S."/>
            <person name="Ekborg N.A."/>
            <person name="Pedamallu C.S."/>
            <person name="Hostetler J.B."/>
            <person name="Radune D."/>
            <person name="Toms B.S."/>
            <person name="Henrissat B."/>
            <person name="Coutinho P.M."/>
            <person name="Schwarz S."/>
            <person name="Field L."/>
            <person name="Trindade-Silva A.E."/>
            <person name="Soares C.A.G."/>
            <person name="Elshahawi S."/>
            <person name="Hanora A."/>
            <person name="Schmidt E.W."/>
            <person name="Haygood M.G."/>
            <person name="Posfai J."/>
            <person name="Benner J."/>
            <person name="Madinger C."/>
            <person name="Nove J."/>
            <person name="Anton B."/>
            <person name="Chaudhary K."/>
            <person name="Foster J."/>
            <person name="Holman A."/>
            <person name="Kumar S."/>
            <person name="Lessard P.A."/>
            <person name="Luyten Y.A."/>
            <person name="Slatko B."/>
            <person name="Wood N."/>
            <person name="Wu B."/>
            <person name="Teplitski M."/>
            <person name="Mougous J.D."/>
            <person name="Ward N."/>
            <person name="Eisen J.A."/>
            <person name="Badger J.H."/>
            <person name="Distel D.L."/>
        </authorList>
    </citation>
    <scope>NUCLEOTIDE SEQUENCE [LARGE SCALE GENOMIC DNA]</scope>
    <source>
        <strain evidence="5">ATCC 39867 / T7901</strain>
    </source>
</reference>
<dbReference type="SMART" id="SM00116">
    <property type="entry name" value="CBS"/>
    <property type="match status" value="2"/>
</dbReference>
<dbReference type="InterPro" id="IPR046342">
    <property type="entry name" value="CBS_dom_sf"/>
</dbReference>
<dbReference type="EMBL" id="CP001614">
    <property type="protein sequence ID" value="ACR13527.1"/>
    <property type="molecule type" value="Genomic_DNA"/>
</dbReference>
<evidence type="ECO:0000313" key="4">
    <source>
        <dbReference type="EMBL" id="ACR13527.1"/>
    </source>
</evidence>
<dbReference type="Proteomes" id="UP000009080">
    <property type="component" value="Chromosome"/>
</dbReference>
<dbReference type="PANTHER" id="PTHR48108">
    <property type="entry name" value="CBS DOMAIN-CONTAINING PROTEIN CBSX2, CHLOROPLASTIC"/>
    <property type="match status" value="1"/>
</dbReference>
<evidence type="ECO:0000256" key="1">
    <source>
        <dbReference type="ARBA" id="ARBA00022737"/>
    </source>
</evidence>
<dbReference type="InterPro" id="IPR051462">
    <property type="entry name" value="CBS_domain-containing"/>
</dbReference>
<keyword evidence="5" id="KW-1185">Reference proteome</keyword>
<feature type="domain" description="CBS" evidence="3">
    <location>
        <begin position="11"/>
        <end position="69"/>
    </location>
</feature>
<dbReference type="Pfam" id="PF00571">
    <property type="entry name" value="CBS"/>
    <property type="match status" value="2"/>
</dbReference>